<evidence type="ECO:0000256" key="2">
    <source>
        <dbReference type="SAM" id="MobiDB-lite"/>
    </source>
</evidence>
<proteinExistence type="predicted"/>
<feature type="compositionally biased region" description="Acidic residues" evidence="2">
    <location>
        <begin position="200"/>
        <end position="209"/>
    </location>
</feature>
<feature type="compositionally biased region" description="Low complexity" evidence="2">
    <location>
        <begin position="279"/>
        <end position="291"/>
    </location>
</feature>
<feature type="coiled-coil region" evidence="1">
    <location>
        <begin position="458"/>
        <end position="485"/>
    </location>
</feature>
<feature type="compositionally biased region" description="Low complexity" evidence="2">
    <location>
        <begin position="309"/>
        <end position="337"/>
    </location>
</feature>
<feature type="compositionally biased region" description="Low complexity" evidence="2">
    <location>
        <begin position="243"/>
        <end position="263"/>
    </location>
</feature>
<gene>
    <name evidence="3" type="ORF">HGRIS_009847</name>
</gene>
<name>A0ABR3J2M3_9AGAR</name>
<feature type="compositionally biased region" description="Low complexity" evidence="2">
    <location>
        <begin position="732"/>
        <end position="742"/>
    </location>
</feature>
<feature type="compositionally biased region" description="Low complexity" evidence="2">
    <location>
        <begin position="349"/>
        <end position="360"/>
    </location>
</feature>
<feature type="region of interest" description="Disordered" evidence="2">
    <location>
        <begin position="1020"/>
        <end position="1043"/>
    </location>
</feature>
<feature type="compositionally biased region" description="Low complexity" evidence="2">
    <location>
        <begin position="431"/>
        <end position="440"/>
    </location>
</feature>
<evidence type="ECO:0000313" key="4">
    <source>
        <dbReference type="Proteomes" id="UP001556367"/>
    </source>
</evidence>
<feature type="region of interest" description="Disordered" evidence="2">
    <location>
        <begin position="34"/>
        <end position="114"/>
    </location>
</feature>
<evidence type="ECO:0000313" key="3">
    <source>
        <dbReference type="EMBL" id="KAL0949812.1"/>
    </source>
</evidence>
<evidence type="ECO:0000256" key="1">
    <source>
        <dbReference type="SAM" id="Coils"/>
    </source>
</evidence>
<feature type="compositionally biased region" description="Acidic residues" evidence="2">
    <location>
        <begin position="853"/>
        <end position="870"/>
    </location>
</feature>
<dbReference type="SUPFAM" id="SSF90257">
    <property type="entry name" value="Myosin rod fragments"/>
    <property type="match status" value="1"/>
</dbReference>
<organism evidence="3 4">
    <name type="scientific">Hohenbuehelia grisea</name>
    <dbReference type="NCBI Taxonomy" id="104357"/>
    <lineage>
        <taxon>Eukaryota</taxon>
        <taxon>Fungi</taxon>
        <taxon>Dikarya</taxon>
        <taxon>Basidiomycota</taxon>
        <taxon>Agaricomycotina</taxon>
        <taxon>Agaricomycetes</taxon>
        <taxon>Agaricomycetidae</taxon>
        <taxon>Agaricales</taxon>
        <taxon>Pleurotineae</taxon>
        <taxon>Pleurotaceae</taxon>
        <taxon>Hohenbuehelia</taxon>
    </lineage>
</organism>
<reference evidence="4" key="1">
    <citation type="submission" date="2024-06" db="EMBL/GenBank/DDBJ databases">
        <title>Multi-omics analyses provide insights into the biosynthesis of the anticancer antibiotic pleurotin in Hohenbuehelia grisea.</title>
        <authorList>
            <person name="Weaver J.A."/>
            <person name="Alberti F."/>
        </authorList>
    </citation>
    <scope>NUCLEOTIDE SEQUENCE [LARGE SCALE GENOMIC DNA]</scope>
    <source>
        <strain evidence="4">T-177</strain>
    </source>
</reference>
<feature type="region of interest" description="Disordered" evidence="2">
    <location>
        <begin position="188"/>
        <end position="393"/>
    </location>
</feature>
<feature type="compositionally biased region" description="Polar residues" evidence="2">
    <location>
        <begin position="975"/>
        <end position="987"/>
    </location>
</feature>
<keyword evidence="4" id="KW-1185">Reference proteome</keyword>
<feature type="region of interest" description="Disordered" evidence="2">
    <location>
        <begin position="419"/>
        <end position="458"/>
    </location>
</feature>
<feature type="compositionally biased region" description="Polar residues" evidence="2">
    <location>
        <begin position="892"/>
        <end position="901"/>
    </location>
</feature>
<feature type="compositionally biased region" description="Low complexity" evidence="2">
    <location>
        <begin position="695"/>
        <end position="706"/>
    </location>
</feature>
<feature type="region of interest" description="Disordered" evidence="2">
    <location>
        <begin position="852"/>
        <end position="996"/>
    </location>
</feature>
<feature type="compositionally biased region" description="Acidic residues" evidence="2">
    <location>
        <begin position="926"/>
        <end position="936"/>
    </location>
</feature>
<comment type="caution">
    <text evidence="3">The sequence shown here is derived from an EMBL/GenBank/DDBJ whole genome shotgun (WGS) entry which is preliminary data.</text>
</comment>
<feature type="region of interest" description="Disordered" evidence="2">
    <location>
        <begin position="631"/>
        <end position="771"/>
    </location>
</feature>
<feature type="compositionally biased region" description="Pro residues" evidence="2">
    <location>
        <begin position="216"/>
        <end position="225"/>
    </location>
</feature>
<feature type="compositionally biased region" description="Polar residues" evidence="2">
    <location>
        <begin position="294"/>
        <end position="303"/>
    </location>
</feature>
<accession>A0ABR3J2M3</accession>
<feature type="compositionally biased region" description="Polar residues" evidence="2">
    <location>
        <begin position="447"/>
        <end position="456"/>
    </location>
</feature>
<feature type="compositionally biased region" description="Low complexity" evidence="2">
    <location>
        <begin position="41"/>
        <end position="73"/>
    </location>
</feature>
<feature type="compositionally biased region" description="Polar residues" evidence="2">
    <location>
        <begin position="743"/>
        <end position="754"/>
    </location>
</feature>
<dbReference type="EMBL" id="JASNQZ010000012">
    <property type="protein sequence ID" value="KAL0949812.1"/>
    <property type="molecule type" value="Genomic_DNA"/>
</dbReference>
<protein>
    <submittedName>
        <fullName evidence="3">Uncharacterized protein</fullName>
    </submittedName>
</protein>
<feature type="compositionally biased region" description="Low complexity" evidence="2">
    <location>
        <begin position="634"/>
        <end position="646"/>
    </location>
</feature>
<feature type="compositionally biased region" description="Acidic residues" evidence="2">
    <location>
        <begin position="661"/>
        <end position="694"/>
    </location>
</feature>
<feature type="coiled-coil region" evidence="1">
    <location>
        <begin position="521"/>
        <end position="607"/>
    </location>
</feature>
<sequence length="1227" mass="132796">MDSFSTVDAPRDEAAAKLKFESFRLGKGLPSSLAAQRNSIPSRPNSLSASPSLSFSTTSSDSSSSLASSTNSKRNSHHRRRSSVSTRHESAEIMGVTLPDLPPSSSDDNINLGEKDSIRRRALLALEGKPDMAFSKVQIPEFSAPDLEKKLFDFSMKQSLSQCPPNNGFSSGLMASGKRDSFKMLAASSSSKDQLHTLVEEEEEEEEPQEPFQEHTPPPDSPPEIPASMPAVAVTKPSPARPRPATLSLRPLSLTPSSLVSLSNGLPTPSATPGPRPGLKSLSLASSILPLPTDESSAPSTNATRRHSLILTPSPTPPLSRRVSPSFSDSPSPMYSSPEEDVKVKRRSSIGYKSSSSSGGLPTPELTPISDRRYSSASASSLDDDNFPSSMRPLSTTEQHFLFKSHNALLTRITDLERALSSRSRGRSRTDSSNSLSSASEPRGHSPSMSVTSSNEPSDEMLQLIADLKAERDELKRDVGGWRTRVGDLEKQLGVFAKRVDNERREAWVARSRVGLLEVEKNAMEKSLSDKSSQLDEAIQECDQLRNEISELRAEADTLREDCERWRLKAMQAGSFELECSRLRSELDKERQRREEVERELEKADLLATPTPRSFEAGIAVKPMLSRKRGLGFTSVDSTSSATDVESLNEGYSLPLKAVAEEDEYNMEEDDEDYDDDDEDNGLAGYEDEEEGDASFESPGSSSSFGSEDEFPRSIAHLRPADVPSSPRTFYSSSSSNSNSGSCTPTPLSRSVSPERSAAPTPGHAPRASLSKVWTFPRGVQVVNTVEVVDEADRFFGCLEDSDNTSPLGEAYAYEQRKGLFAKAAQDADDSFPPFVLPSDVGVVVGGPVLDAVSEEAEDDDDDESDEEEMFGPAGGITITFTPPEEEDDAQSDCSGATLSYESDPLDTPPEPESLLKSATPNAMFIEDEDEDEDEVPFNFGRPRVSVSPSPPPPSAPASQPCTPRKSSIPRAVSPLSNAEVSSSQRVVSPPTPSSLPRPIIALAAIHNTSAPRPSFMTNEVADVSTPPRASPFVTPPNKRGGIMPSLIPQSVSSPSPIRPKATTTFIRAPQRAMTKPALASNADVLGTSQSNQFTPEPVVVPVAEPTQHEQPTCASTAQVVKHDNDDDAYENHDQHGGLSLSSFMPAPLAAARFSFSTLTTTFNPFSWGAAAIRQEDLVARDVSQNHDVETVGVAKEQRGFVTREQQLQKLRSVLGRERQTVIGGRR</sequence>
<keyword evidence="1" id="KW-0175">Coiled coil</keyword>
<dbReference type="Proteomes" id="UP001556367">
    <property type="component" value="Unassembled WGS sequence"/>
</dbReference>